<evidence type="ECO:0000313" key="1">
    <source>
        <dbReference type="EMBL" id="WQJ53685.1"/>
    </source>
</evidence>
<name>A0ABZ0Z6D7_9CAUD</name>
<organism evidence="1 2">
    <name type="scientific">phage Lak_Megaphage_Sonny</name>
    <dbReference type="NCBI Taxonomy" id="3109229"/>
    <lineage>
        <taxon>Viruses</taxon>
        <taxon>Duplodnaviria</taxon>
        <taxon>Heunggongvirae</taxon>
        <taxon>Uroviricota</taxon>
        <taxon>Caudoviricetes</taxon>
        <taxon>Caudoviricetes code 15 clade</taxon>
    </lineage>
</organism>
<sequence length="159" mass="18595">MKQAKDYKQFKQIIRKYGKKHESRNFSYAAKIYVSYDFKDDLQMIRQLRKGKPEDEHLDLMQKVFNNFFKMKNCLVCSADGGIGILRSVRETNIGFFYILETPDGYTCESGDETIYALKPEIFNEKSNAANCISDLPKFKEMTHTFIDDQIVYEKGPLK</sequence>
<reference evidence="1 2" key="1">
    <citation type="submission" date="2023-11" db="EMBL/GenBank/DDBJ databases">
        <authorList>
            <person name="Cook R."/>
            <person name="Crisci M."/>
            <person name="Pye H."/>
            <person name="Adriaenssens E."/>
            <person name="Santini J."/>
        </authorList>
    </citation>
    <scope>NUCLEOTIDE SEQUENCE [LARGE SCALE GENOMIC DNA]</scope>
    <source>
        <strain evidence="1">Lak_Megaphage_Sonny</strain>
    </source>
</reference>
<accession>A0ABZ0Z6D7</accession>
<keyword evidence="2" id="KW-1185">Reference proteome</keyword>
<protein>
    <submittedName>
        <fullName evidence="1">Uncharacterized protein</fullName>
    </submittedName>
</protein>
<dbReference type="Proteomes" id="UP001358193">
    <property type="component" value="Segment"/>
</dbReference>
<evidence type="ECO:0000313" key="2">
    <source>
        <dbReference type="Proteomes" id="UP001358193"/>
    </source>
</evidence>
<dbReference type="EMBL" id="OR769223">
    <property type="protein sequence ID" value="WQJ53685.1"/>
    <property type="molecule type" value="Genomic_DNA"/>
</dbReference>
<proteinExistence type="predicted"/>